<protein>
    <recommendedName>
        <fullName evidence="3">Bacteriophage-related protein</fullName>
    </recommendedName>
</protein>
<evidence type="ECO:0008006" key="3">
    <source>
        <dbReference type="Google" id="ProtNLM"/>
    </source>
</evidence>
<dbReference type="SUPFAM" id="SSF109709">
    <property type="entry name" value="KorB DNA-binding domain-like"/>
    <property type="match status" value="1"/>
</dbReference>
<keyword evidence="2" id="KW-1185">Reference proteome</keyword>
<dbReference type="Proteomes" id="UP000602381">
    <property type="component" value="Unassembled WGS sequence"/>
</dbReference>
<dbReference type="RefSeq" id="WP_150006403.1">
    <property type="nucleotide sequence ID" value="NZ_BMOV01000010.1"/>
</dbReference>
<reference evidence="2" key="1">
    <citation type="journal article" date="2019" name="Int. J. Syst. Evol. Microbiol.">
        <title>The Global Catalogue of Microorganisms (GCM) 10K type strain sequencing project: providing services to taxonomists for standard genome sequencing and annotation.</title>
        <authorList>
            <consortium name="The Broad Institute Genomics Platform"/>
            <consortium name="The Broad Institute Genome Sequencing Center for Infectious Disease"/>
            <person name="Wu L."/>
            <person name="Ma J."/>
        </authorList>
    </citation>
    <scope>NUCLEOTIDE SEQUENCE [LARGE SCALE GENOMIC DNA]</scope>
    <source>
        <strain evidence="2">JCM 17843</strain>
    </source>
</reference>
<comment type="caution">
    <text evidence="1">The sequence shown here is derived from an EMBL/GenBank/DDBJ whole genome shotgun (WGS) entry which is preliminary data.</text>
</comment>
<accession>A0ABQ2LFI7</accession>
<gene>
    <name evidence="1" type="ORF">GCM10007972_24400</name>
</gene>
<evidence type="ECO:0000313" key="2">
    <source>
        <dbReference type="Proteomes" id="UP000602381"/>
    </source>
</evidence>
<dbReference type="EMBL" id="BMOV01000010">
    <property type="protein sequence ID" value="GGO15877.1"/>
    <property type="molecule type" value="Genomic_DNA"/>
</dbReference>
<organism evidence="1 2">
    <name type="scientific">Iodidimonas muriae</name>
    <dbReference type="NCBI Taxonomy" id="261467"/>
    <lineage>
        <taxon>Bacteria</taxon>
        <taxon>Pseudomonadati</taxon>
        <taxon>Pseudomonadota</taxon>
        <taxon>Alphaproteobacteria</taxon>
        <taxon>Iodidimonadales</taxon>
        <taxon>Iodidimonadaceae</taxon>
        <taxon>Iodidimonas</taxon>
    </lineage>
</organism>
<sequence length="127" mass="14278">MTTPATIRIVIPLTLRKRNGRPRILPPADIENTDGQNQDPRTLRALARAWDWRRRLESGEAATLRDIAEAEHVTVPYVSRLLRLAFLSPAVLDRLLVHRQPCAVPIDKLAAAALVPWAEQVDMVFGE</sequence>
<name>A0ABQ2LFI7_9PROT</name>
<proteinExistence type="predicted"/>
<evidence type="ECO:0000313" key="1">
    <source>
        <dbReference type="EMBL" id="GGO15877.1"/>
    </source>
</evidence>